<accession>A0A0C4DQR7</accession>
<reference evidence="3" key="5">
    <citation type="submission" date="2015-06" db="UniProtKB">
        <authorList>
            <consortium name="EnsemblFungi"/>
        </authorList>
    </citation>
    <scope>IDENTIFICATION</scope>
    <source>
        <strain evidence="3">ATCC 64411</strain>
    </source>
</reference>
<reference evidence="2" key="1">
    <citation type="submission" date="2010-05" db="EMBL/GenBank/DDBJ databases">
        <title>The Genome Sequence of Magnaporthe poae strain ATCC 64411.</title>
        <authorList>
            <consortium name="The Broad Institute Genome Sequencing Platform"/>
            <consortium name="Broad Institute Genome Sequencing Center for Infectious Disease"/>
            <person name="Ma L.-J."/>
            <person name="Dead R."/>
            <person name="Young S."/>
            <person name="Zeng Q."/>
            <person name="Koehrsen M."/>
            <person name="Alvarado L."/>
            <person name="Berlin A."/>
            <person name="Chapman S.B."/>
            <person name="Chen Z."/>
            <person name="Freedman E."/>
            <person name="Gellesch M."/>
            <person name="Goldberg J."/>
            <person name="Griggs A."/>
            <person name="Gujja S."/>
            <person name="Heilman E.R."/>
            <person name="Heiman D."/>
            <person name="Hepburn T."/>
            <person name="Howarth C."/>
            <person name="Jen D."/>
            <person name="Larson L."/>
            <person name="Mehta T."/>
            <person name="Neiman D."/>
            <person name="Pearson M."/>
            <person name="Roberts A."/>
            <person name="Saif S."/>
            <person name="Shea T."/>
            <person name="Shenoy N."/>
            <person name="Sisk P."/>
            <person name="Stolte C."/>
            <person name="Sykes S."/>
            <person name="Walk T."/>
            <person name="White J."/>
            <person name="Yandava C."/>
            <person name="Haas B."/>
            <person name="Nusbaum C."/>
            <person name="Birren B."/>
        </authorList>
    </citation>
    <scope>NUCLEOTIDE SEQUENCE</scope>
    <source>
        <strain evidence="2">ATCC 64411</strain>
    </source>
</reference>
<dbReference type="EnsemblFungi" id="MAPG_02213T0">
    <property type="protein sequence ID" value="MAPG_02213T0"/>
    <property type="gene ID" value="MAPG_02213"/>
</dbReference>
<reference evidence="4" key="2">
    <citation type="submission" date="2010-05" db="EMBL/GenBank/DDBJ databases">
        <title>The genome sequence of Magnaporthe poae strain ATCC 64411.</title>
        <authorList>
            <person name="Ma L.-J."/>
            <person name="Dead R."/>
            <person name="Young S."/>
            <person name="Zeng Q."/>
            <person name="Koehrsen M."/>
            <person name="Alvarado L."/>
            <person name="Berlin A."/>
            <person name="Chapman S.B."/>
            <person name="Chen Z."/>
            <person name="Freedman E."/>
            <person name="Gellesch M."/>
            <person name="Goldberg J."/>
            <person name="Griggs A."/>
            <person name="Gujja S."/>
            <person name="Heilman E.R."/>
            <person name="Heiman D."/>
            <person name="Hepburn T."/>
            <person name="Howarth C."/>
            <person name="Jen D."/>
            <person name="Larson L."/>
            <person name="Mehta T."/>
            <person name="Neiman D."/>
            <person name="Pearson M."/>
            <person name="Roberts A."/>
            <person name="Saif S."/>
            <person name="Shea T."/>
            <person name="Shenoy N."/>
            <person name="Sisk P."/>
            <person name="Stolte C."/>
            <person name="Sykes S."/>
            <person name="Walk T."/>
            <person name="White J."/>
            <person name="Yandava C."/>
            <person name="Haas B."/>
            <person name="Nusbaum C."/>
            <person name="Birren B."/>
        </authorList>
    </citation>
    <scope>NUCLEOTIDE SEQUENCE [LARGE SCALE GENOMIC DNA]</scope>
    <source>
        <strain evidence="4">ATCC 64411 / 73-15</strain>
    </source>
</reference>
<feature type="signal peptide" evidence="1">
    <location>
        <begin position="1"/>
        <end position="21"/>
    </location>
</feature>
<sequence length="294" mass="32329">MQTQSNGGIGLWVLLVVRVHAQTPAPIGCPEASWANTSWVALWITSPPNISRQHWALEVSRWKPREPGHNALDLEMDGILLTHFSRPGHTAELTPTPGSPTQIRPLPVLFHAAVSHPPTASPWNSAKLPDARQATLQGLENIVGVCNFGAAELLRLPIQRHWMWQFASSVRRQDRRVSNESAGCIMRRALRIGKECFTGSDRKVHKVSCPLDWVTQHHHAEAGSMQWLAGVATANVGDWLGTAQIPSIPSVSALPVRFADRPTHCYLEPTTLLPLLCCVLSAGHLESRKQQGSL</sequence>
<feature type="chain" id="PRO_5009385243" evidence="1">
    <location>
        <begin position="22"/>
        <end position="294"/>
    </location>
</feature>
<protein>
    <submittedName>
        <fullName evidence="2 3">Uncharacterized protein</fullName>
    </submittedName>
</protein>
<dbReference type="AlphaFoldDB" id="A0A0C4DQR7"/>
<dbReference type="EMBL" id="GL876967">
    <property type="protein sequence ID" value="KLU83148.1"/>
    <property type="molecule type" value="Genomic_DNA"/>
</dbReference>
<reference evidence="3" key="4">
    <citation type="journal article" date="2015" name="G3 (Bethesda)">
        <title>Genome sequences of three phytopathogenic species of the Magnaporthaceae family of fungi.</title>
        <authorList>
            <person name="Okagaki L.H."/>
            <person name="Nunes C.C."/>
            <person name="Sailsbery J."/>
            <person name="Clay B."/>
            <person name="Brown D."/>
            <person name="John T."/>
            <person name="Oh Y."/>
            <person name="Young N."/>
            <person name="Fitzgerald M."/>
            <person name="Haas B.J."/>
            <person name="Zeng Q."/>
            <person name="Young S."/>
            <person name="Adiconis X."/>
            <person name="Fan L."/>
            <person name="Levin J.Z."/>
            <person name="Mitchell T.K."/>
            <person name="Okubara P.A."/>
            <person name="Farman M.L."/>
            <person name="Kohn L.M."/>
            <person name="Birren B."/>
            <person name="Ma L.-J."/>
            <person name="Dean R.A."/>
        </authorList>
    </citation>
    <scope>NUCLEOTIDE SEQUENCE</scope>
    <source>
        <strain evidence="3">ATCC 64411 / 73-15</strain>
    </source>
</reference>
<dbReference type="VEuPathDB" id="FungiDB:MAPG_02213"/>
<evidence type="ECO:0000256" key="1">
    <source>
        <dbReference type="SAM" id="SignalP"/>
    </source>
</evidence>
<evidence type="ECO:0000313" key="4">
    <source>
        <dbReference type="Proteomes" id="UP000011715"/>
    </source>
</evidence>
<reference evidence="2" key="3">
    <citation type="submission" date="2011-03" db="EMBL/GenBank/DDBJ databases">
        <title>Annotation of Magnaporthe poae ATCC 64411.</title>
        <authorList>
            <person name="Ma L.-J."/>
            <person name="Dead R."/>
            <person name="Young S.K."/>
            <person name="Zeng Q."/>
            <person name="Gargeya S."/>
            <person name="Fitzgerald M."/>
            <person name="Haas B."/>
            <person name="Abouelleil A."/>
            <person name="Alvarado L."/>
            <person name="Arachchi H.M."/>
            <person name="Berlin A."/>
            <person name="Brown A."/>
            <person name="Chapman S.B."/>
            <person name="Chen Z."/>
            <person name="Dunbar C."/>
            <person name="Freedman E."/>
            <person name="Gearin G."/>
            <person name="Gellesch M."/>
            <person name="Goldberg J."/>
            <person name="Griggs A."/>
            <person name="Gujja S."/>
            <person name="Heiman D."/>
            <person name="Howarth C."/>
            <person name="Larson L."/>
            <person name="Lui A."/>
            <person name="MacDonald P.J.P."/>
            <person name="Mehta T."/>
            <person name="Montmayeur A."/>
            <person name="Murphy C."/>
            <person name="Neiman D."/>
            <person name="Pearson M."/>
            <person name="Priest M."/>
            <person name="Roberts A."/>
            <person name="Saif S."/>
            <person name="Shea T."/>
            <person name="Shenoy N."/>
            <person name="Sisk P."/>
            <person name="Stolte C."/>
            <person name="Sykes S."/>
            <person name="Yandava C."/>
            <person name="Wortman J."/>
            <person name="Nusbaum C."/>
            <person name="Birren B."/>
        </authorList>
    </citation>
    <scope>NUCLEOTIDE SEQUENCE</scope>
    <source>
        <strain evidence="2">ATCC 64411</strain>
    </source>
</reference>
<keyword evidence="1" id="KW-0732">Signal</keyword>
<gene>
    <name evidence="2" type="ORF">MAPG_02213</name>
</gene>
<evidence type="ECO:0000313" key="3">
    <source>
        <dbReference type="EnsemblFungi" id="MAPG_02213T0"/>
    </source>
</evidence>
<evidence type="ECO:0000313" key="2">
    <source>
        <dbReference type="EMBL" id="KLU83148.1"/>
    </source>
</evidence>
<name>A0A0C4DQR7_MAGP6</name>
<dbReference type="Proteomes" id="UP000011715">
    <property type="component" value="Unassembled WGS sequence"/>
</dbReference>
<organism evidence="3 4">
    <name type="scientific">Magnaporthiopsis poae (strain ATCC 64411 / 73-15)</name>
    <name type="common">Kentucky bluegrass fungus</name>
    <name type="synonym">Magnaporthe poae</name>
    <dbReference type="NCBI Taxonomy" id="644358"/>
    <lineage>
        <taxon>Eukaryota</taxon>
        <taxon>Fungi</taxon>
        <taxon>Dikarya</taxon>
        <taxon>Ascomycota</taxon>
        <taxon>Pezizomycotina</taxon>
        <taxon>Sordariomycetes</taxon>
        <taxon>Sordariomycetidae</taxon>
        <taxon>Magnaporthales</taxon>
        <taxon>Magnaporthaceae</taxon>
        <taxon>Magnaporthiopsis</taxon>
    </lineage>
</organism>
<dbReference type="EMBL" id="ADBL01000565">
    <property type="status" value="NOT_ANNOTATED_CDS"/>
    <property type="molecule type" value="Genomic_DNA"/>
</dbReference>
<proteinExistence type="predicted"/>
<keyword evidence="4" id="KW-1185">Reference proteome</keyword>